<dbReference type="Gene3D" id="2.60.40.60">
    <property type="entry name" value="Cadherins"/>
    <property type="match status" value="3"/>
</dbReference>
<dbReference type="GO" id="GO:0006417">
    <property type="term" value="P:regulation of translation"/>
    <property type="evidence" value="ECO:0007669"/>
    <property type="project" value="UniProtKB-UniRule"/>
</dbReference>
<evidence type="ECO:0000256" key="3">
    <source>
        <dbReference type="ARBA" id="ARBA00022737"/>
    </source>
</evidence>
<keyword evidence="3" id="KW-0677">Repeat</keyword>
<dbReference type="CDD" id="cd11304">
    <property type="entry name" value="Cadherin_repeat"/>
    <property type="match status" value="2"/>
</dbReference>
<dbReference type="PANTHER" id="PTHR24028:SF328">
    <property type="entry name" value="CADHERIN-3"/>
    <property type="match status" value="1"/>
</dbReference>
<feature type="domain" description="Cadherin" evidence="11">
    <location>
        <begin position="486"/>
        <end position="616"/>
    </location>
</feature>
<comment type="caution">
    <text evidence="13">The sequence shown here is derived from an EMBL/GenBank/DDBJ whole genome shotgun (WGS) entry which is preliminary data.</text>
</comment>
<sequence>METVLGRGYSISEEFGITDFYSPPSSIIDKDEELADDLFYPQEENNHIELTNNLTLSSSSINQINNTNSKDWLKPLPLKLMSIETTTPPPTPLMPRRLLDPINNTTTAFQNMTINTNLSITPTKITDKNTPNWPLNTSSISPLFPCTKTNTPKTTTNMDRYLIEHRHLSDSIYKSSTTLGATTNTHQSISVQHTEVNNEASRLYSYMDHVDGLSSNVRTVCTTSSNSWSTFDDRHSMPSQISINKNSYVPQINMKPPPCLNNSLFPQRMNSLFPNSNNSFSHASSFQHQQYQSHDPWFLSEMSTIVHQNQQNTNILLSTTAQQILAANTTNNNRPLRSEKIDMEIIKHLIQEANWKRQCGMKKEVCVFCRNNGENELIYSSHSLKDSIGNVTCPILRAYQCPICGATGSQAHTIKYCQATGDDNNRHVPTPYEKMLRMQTFGFDDNITSSIPGLFNHIGSPTSLYTNEQNRFINSFRSSINLIENDAEIISLTKEESLPVNTLLALLHLYDNDQISNRSLSLNLQTYVQCSREEIFINNRTFCHISNFFHLTIVRPNVYGLFNSQILDREQYENYIIHLIVNKNQSIEMNTISNSFQSELFIYLILLDINDNVPIFNQTYFYIQINENLPKKSIITRLHAYDIDKGRNGTVHYELIVKKQQFFSIDKYSGILRTKRKLDREQCEWYRIGIRAYDLGYPIQKYSSIVIVDVQINNINDHVPYFTHDIYHFNIEENAPIGKIVGRLTIDDKDEKEPIEQMINLSSIDDGDTIKFNSSRSNRIPRTNYSMIDFLFLDSYRNKSLSGLFSIDSQGYIHTLVIFDREYQSNYTFYIFIYDRILKSYTFPTYIIIHILDENDHIPFEPFLSNSTILSIEQINNDEIILYKFQPIDLDDGLNGFISIECLNCLSIYYFYIINSSTLITRRYIKIPDGIYILNIMLHDHGLIISHKQFYTLTINLTHSLNFKQKENLFSKKFFYKYFLLEFSWYYFILFLIIWFILILMALWKCYHYDRISINQQIYQHKIIIKIQNILNSIYQIISNNRNFCNNDVSSNLNSIPIRNYSTQITLRSTSFSRLYNFSSSCQVSLSMMNSRETILTDPATNASYHEDNNDIWQPMNTNNRILYEKTSTILHNKNYYFEPIDRDFSTNITTSKINHSHLIQRPVPISNYQLNTLMEHSQQQQQQYFLQTKTNSTMNINPSNIDSTIQSYALPRSITTDQFSNNKNSKNRLYYYPSVQDVLDALNRDSNFKESFV</sequence>
<evidence type="ECO:0000259" key="12">
    <source>
        <dbReference type="PROSITE" id="PS51522"/>
    </source>
</evidence>
<dbReference type="SMART" id="SM00112">
    <property type="entry name" value="CA"/>
    <property type="match status" value="2"/>
</dbReference>
<comment type="subcellular location">
    <subcellularLocation>
        <location evidence="1">Membrane</location>
        <topology evidence="1">Single-pass membrane protein</topology>
    </subcellularLocation>
</comment>
<evidence type="ECO:0000256" key="10">
    <source>
        <dbReference type="SAM" id="Phobius"/>
    </source>
</evidence>
<keyword evidence="2 10" id="KW-0812">Transmembrane</keyword>
<keyword evidence="9" id="KW-0810">Translation regulation</keyword>
<dbReference type="InterPro" id="IPR038129">
    <property type="entry name" value="Nanos_sf"/>
</dbReference>
<dbReference type="InterPro" id="IPR002126">
    <property type="entry name" value="Cadherin-like_dom"/>
</dbReference>
<feature type="domain" description="Cadherin" evidence="11">
    <location>
        <begin position="617"/>
        <end position="722"/>
    </location>
</feature>
<dbReference type="PROSITE" id="PS50268">
    <property type="entry name" value="CADHERIN_2"/>
    <property type="match status" value="3"/>
</dbReference>
<dbReference type="PROSITE" id="PS51522">
    <property type="entry name" value="ZF_NANOS"/>
    <property type="match status" value="1"/>
</dbReference>
<dbReference type="GO" id="GO:0007156">
    <property type="term" value="P:homophilic cell adhesion via plasma membrane adhesion molecules"/>
    <property type="evidence" value="ECO:0007669"/>
    <property type="project" value="InterPro"/>
</dbReference>
<evidence type="ECO:0000256" key="2">
    <source>
        <dbReference type="ARBA" id="ARBA00022692"/>
    </source>
</evidence>
<keyword evidence="7" id="KW-0325">Glycoprotein</keyword>
<evidence type="ECO:0000259" key="11">
    <source>
        <dbReference type="PROSITE" id="PS50268"/>
    </source>
</evidence>
<evidence type="ECO:0008006" key="15">
    <source>
        <dbReference type="Google" id="ProtNLM"/>
    </source>
</evidence>
<evidence type="ECO:0000256" key="6">
    <source>
        <dbReference type="ARBA" id="ARBA00023136"/>
    </source>
</evidence>
<evidence type="ECO:0000256" key="4">
    <source>
        <dbReference type="ARBA" id="ARBA00022837"/>
    </source>
</evidence>
<dbReference type="EMBL" id="CAJNOU010001367">
    <property type="protein sequence ID" value="CAF1193568.1"/>
    <property type="molecule type" value="Genomic_DNA"/>
</dbReference>
<gene>
    <name evidence="13" type="ORF">SEV965_LOCUS20737</name>
</gene>
<evidence type="ECO:0000313" key="14">
    <source>
        <dbReference type="Proteomes" id="UP000663889"/>
    </source>
</evidence>
<keyword evidence="9" id="KW-0863">Zinc-finger</keyword>
<dbReference type="PROSITE" id="PS00232">
    <property type="entry name" value="CADHERIN_1"/>
    <property type="match status" value="1"/>
</dbReference>
<proteinExistence type="inferred from homology"/>
<evidence type="ECO:0000256" key="9">
    <source>
        <dbReference type="PROSITE-ProRule" id="PRU00855"/>
    </source>
</evidence>
<dbReference type="PRINTS" id="PR00205">
    <property type="entry name" value="CADHERIN"/>
</dbReference>
<feature type="transmembrane region" description="Helical" evidence="10">
    <location>
        <begin position="985"/>
        <end position="1004"/>
    </location>
</feature>
<dbReference type="GO" id="GO:0005509">
    <property type="term" value="F:calcium ion binding"/>
    <property type="evidence" value="ECO:0007669"/>
    <property type="project" value="UniProtKB-UniRule"/>
</dbReference>
<dbReference type="GO" id="GO:0008270">
    <property type="term" value="F:zinc ion binding"/>
    <property type="evidence" value="ECO:0007669"/>
    <property type="project" value="UniProtKB-KW"/>
</dbReference>
<accession>A0A814VUS5</accession>
<dbReference type="Proteomes" id="UP000663889">
    <property type="component" value="Unassembled WGS sequence"/>
</dbReference>
<evidence type="ECO:0000256" key="1">
    <source>
        <dbReference type="ARBA" id="ARBA00004167"/>
    </source>
</evidence>
<name>A0A814VUS5_9BILA</name>
<evidence type="ECO:0000256" key="5">
    <source>
        <dbReference type="ARBA" id="ARBA00022989"/>
    </source>
</evidence>
<dbReference type="Gene3D" id="4.10.60.30">
    <property type="entry name" value="Nanos, RNA-binding domain"/>
    <property type="match status" value="1"/>
</dbReference>
<keyword evidence="9" id="KW-0694">RNA-binding</keyword>
<organism evidence="13 14">
    <name type="scientific">Rotaria sordida</name>
    <dbReference type="NCBI Taxonomy" id="392033"/>
    <lineage>
        <taxon>Eukaryota</taxon>
        <taxon>Metazoa</taxon>
        <taxon>Spiralia</taxon>
        <taxon>Gnathifera</taxon>
        <taxon>Rotifera</taxon>
        <taxon>Eurotatoria</taxon>
        <taxon>Bdelloidea</taxon>
        <taxon>Philodinida</taxon>
        <taxon>Philodinidae</taxon>
        <taxon>Rotaria</taxon>
    </lineage>
</organism>
<dbReference type="PANTHER" id="PTHR24028">
    <property type="entry name" value="CADHERIN-87A"/>
    <property type="match status" value="1"/>
</dbReference>
<keyword evidence="6 10" id="KW-0472">Membrane</keyword>
<dbReference type="Pfam" id="PF05741">
    <property type="entry name" value="zf-nanos"/>
    <property type="match status" value="1"/>
</dbReference>
<evidence type="ECO:0000256" key="7">
    <source>
        <dbReference type="ARBA" id="ARBA00023180"/>
    </source>
</evidence>
<dbReference type="InterPro" id="IPR020894">
    <property type="entry name" value="Cadherin_CS"/>
</dbReference>
<keyword evidence="4 8" id="KW-0106">Calcium</keyword>
<reference evidence="13" key="1">
    <citation type="submission" date="2021-02" db="EMBL/GenBank/DDBJ databases">
        <authorList>
            <person name="Nowell W R."/>
        </authorList>
    </citation>
    <scope>NUCLEOTIDE SEQUENCE</scope>
</reference>
<dbReference type="InterPro" id="IPR015919">
    <property type="entry name" value="Cadherin-like_sf"/>
</dbReference>
<comment type="similarity">
    <text evidence="9">Belongs to the nanos family.</text>
</comment>
<dbReference type="AlphaFoldDB" id="A0A814VUS5"/>
<dbReference type="FunFam" id="2.60.40.60:FF:000015">
    <property type="entry name" value="FAT atypical cadherin 1"/>
    <property type="match status" value="1"/>
</dbReference>
<evidence type="ECO:0000256" key="8">
    <source>
        <dbReference type="PROSITE-ProRule" id="PRU00043"/>
    </source>
</evidence>
<feature type="domain" description="Cadherin" evidence="11">
    <location>
        <begin position="723"/>
        <end position="864"/>
    </location>
</feature>
<feature type="domain" description="Nanos-type" evidence="12">
    <location>
        <begin position="365"/>
        <end position="419"/>
    </location>
</feature>
<protein>
    <recommendedName>
        <fullName evidence="15">Cadherin</fullName>
    </recommendedName>
</protein>
<dbReference type="InterPro" id="IPR050174">
    <property type="entry name" value="Protocadherin/Cadherin-CA"/>
</dbReference>
<dbReference type="GO" id="GO:0005886">
    <property type="term" value="C:plasma membrane"/>
    <property type="evidence" value="ECO:0007669"/>
    <property type="project" value="InterPro"/>
</dbReference>
<dbReference type="GO" id="GO:0003723">
    <property type="term" value="F:RNA binding"/>
    <property type="evidence" value="ECO:0007669"/>
    <property type="project" value="UniProtKB-UniRule"/>
</dbReference>
<dbReference type="Pfam" id="PF00028">
    <property type="entry name" value="Cadherin"/>
    <property type="match status" value="1"/>
</dbReference>
<keyword evidence="9" id="KW-0479">Metal-binding</keyword>
<keyword evidence="9" id="KW-0862">Zinc</keyword>
<dbReference type="SUPFAM" id="SSF49313">
    <property type="entry name" value="Cadherin-like"/>
    <property type="match status" value="2"/>
</dbReference>
<dbReference type="InterPro" id="IPR024161">
    <property type="entry name" value="Znf_nanos-typ"/>
</dbReference>
<evidence type="ECO:0000313" key="13">
    <source>
        <dbReference type="EMBL" id="CAF1193568.1"/>
    </source>
</evidence>
<keyword evidence="5 10" id="KW-1133">Transmembrane helix</keyword>